<organism evidence="1 2">
    <name type="scientific">Flavobacterium rivuli WB 3.3-2 = DSM 21788</name>
    <dbReference type="NCBI Taxonomy" id="1121895"/>
    <lineage>
        <taxon>Bacteria</taxon>
        <taxon>Pseudomonadati</taxon>
        <taxon>Bacteroidota</taxon>
        <taxon>Flavobacteriia</taxon>
        <taxon>Flavobacteriales</taxon>
        <taxon>Flavobacteriaceae</taxon>
        <taxon>Flavobacterium</taxon>
    </lineage>
</organism>
<name>A0A0A2M7W1_9FLAO</name>
<keyword evidence="2" id="KW-1185">Reference proteome</keyword>
<accession>A0A0A2M7W1</accession>
<dbReference type="EMBL" id="JRLX01000001">
    <property type="protein sequence ID" value="KGO88369.1"/>
    <property type="molecule type" value="Genomic_DNA"/>
</dbReference>
<evidence type="ECO:0000313" key="1">
    <source>
        <dbReference type="EMBL" id="KGO88369.1"/>
    </source>
</evidence>
<proteinExistence type="predicted"/>
<dbReference type="STRING" id="1121895.GCA_000378485_00241"/>
<dbReference type="RefSeq" id="WP_020211366.1">
    <property type="nucleotide sequence ID" value="NZ_JRLX01000001.1"/>
</dbReference>
<dbReference type="Proteomes" id="UP000030152">
    <property type="component" value="Unassembled WGS sequence"/>
</dbReference>
<gene>
    <name evidence="1" type="ORF">Q765_00155</name>
</gene>
<dbReference type="AlphaFoldDB" id="A0A0A2M7W1"/>
<evidence type="ECO:0000313" key="2">
    <source>
        <dbReference type="Proteomes" id="UP000030152"/>
    </source>
</evidence>
<reference evidence="1 2" key="1">
    <citation type="submission" date="2013-09" db="EMBL/GenBank/DDBJ databases">
        <authorList>
            <person name="Zeng Z."/>
            <person name="Chen C."/>
        </authorList>
    </citation>
    <scope>NUCLEOTIDE SEQUENCE [LARGE SCALE GENOMIC DNA]</scope>
    <source>
        <strain evidence="1 2">WB 3.3-2</strain>
    </source>
</reference>
<comment type="caution">
    <text evidence="1">The sequence shown here is derived from an EMBL/GenBank/DDBJ whole genome shotgun (WGS) entry which is preliminary data.</text>
</comment>
<protein>
    <submittedName>
        <fullName evidence="1">Uncharacterized protein</fullName>
    </submittedName>
</protein>
<sequence>MINQLEIGVKIDTQEKVEATANIPANAKITAAEFNALPAKLNEVITVVNDFQTASAKDVTFSFTMPQNTVKDHFPVATSITAIELNGAATLSLSTNGGATYAAVALPLGAPIVLNGWVQWRITYTPGVVLAGLNYKI</sequence>